<evidence type="ECO:0000256" key="10">
    <source>
        <dbReference type="RuleBase" id="RU351113"/>
    </source>
</evidence>
<feature type="transmembrane region" description="Helical" evidence="10">
    <location>
        <begin position="22"/>
        <end position="41"/>
    </location>
</feature>
<evidence type="ECO:0000256" key="3">
    <source>
        <dbReference type="ARBA" id="ARBA00022606"/>
    </source>
</evidence>
<proteinExistence type="inferred from homology"/>
<dbReference type="GO" id="GO:0007608">
    <property type="term" value="P:sensory perception of smell"/>
    <property type="evidence" value="ECO:0007669"/>
    <property type="project" value="UniProtKB-KW"/>
</dbReference>
<dbReference type="InterPro" id="IPR004117">
    <property type="entry name" value="7tm6_olfct_rcpt"/>
</dbReference>
<comment type="caution">
    <text evidence="11">The sequence shown here is derived from an EMBL/GenBank/DDBJ whole genome shotgun (WGS) entry which is preliminary data.</text>
</comment>
<dbReference type="PANTHER" id="PTHR21137:SF35">
    <property type="entry name" value="ODORANT RECEPTOR 19A-RELATED"/>
    <property type="match status" value="1"/>
</dbReference>
<keyword evidence="4 10" id="KW-0812">Transmembrane</keyword>
<name>A0ABD1DD41_CULPP</name>
<dbReference type="Pfam" id="PF02949">
    <property type="entry name" value="7tm_6"/>
    <property type="match status" value="1"/>
</dbReference>
<evidence type="ECO:0000256" key="2">
    <source>
        <dbReference type="ARBA" id="ARBA00022475"/>
    </source>
</evidence>
<keyword evidence="2" id="KW-1003">Cell membrane</keyword>
<feature type="transmembrane region" description="Helical" evidence="10">
    <location>
        <begin position="256"/>
        <end position="276"/>
    </location>
</feature>
<dbReference type="GO" id="GO:0005886">
    <property type="term" value="C:plasma membrane"/>
    <property type="evidence" value="ECO:0007669"/>
    <property type="project" value="UniProtKB-SubCell"/>
</dbReference>
<dbReference type="EMBL" id="JBEHCU010006265">
    <property type="protein sequence ID" value="KAL1397516.1"/>
    <property type="molecule type" value="Genomic_DNA"/>
</dbReference>
<evidence type="ECO:0000256" key="9">
    <source>
        <dbReference type="ARBA" id="ARBA00023224"/>
    </source>
</evidence>
<keyword evidence="12" id="KW-1185">Reference proteome</keyword>
<gene>
    <name evidence="11" type="ORF">pipiens_002510</name>
</gene>
<evidence type="ECO:0000256" key="7">
    <source>
        <dbReference type="ARBA" id="ARBA00023136"/>
    </source>
</evidence>
<evidence type="ECO:0000313" key="12">
    <source>
        <dbReference type="Proteomes" id="UP001562425"/>
    </source>
</evidence>
<evidence type="ECO:0000256" key="1">
    <source>
        <dbReference type="ARBA" id="ARBA00004651"/>
    </source>
</evidence>
<reference evidence="11 12" key="1">
    <citation type="submission" date="2024-05" db="EMBL/GenBank/DDBJ databases">
        <title>Culex pipiens pipiens assembly and annotation.</title>
        <authorList>
            <person name="Alout H."/>
            <person name="Durand T."/>
        </authorList>
    </citation>
    <scope>NUCLEOTIDE SEQUENCE [LARGE SCALE GENOMIC DNA]</scope>
    <source>
        <strain evidence="11">HA-2024</strain>
        <tissue evidence="11">Whole body</tissue>
    </source>
</reference>
<comment type="caution">
    <text evidence="10">Lacks conserved residue(s) required for the propagation of feature annotation.</text>
</comment>
<evidence type="ECO:0000256" key="5">
    <source>
        <dbReference type="ARBA" id="ARBA00022725"/>
    </source>
</evidence>
<comment type="similarity">
    <text evidence="10">Belongs to the insect chemoreceptor superfamily. Heteromeric odorant receptor channel (TC 1.A.69) family.</text>
</comment>
<keyword evidence="7 10" id="KW-0472">Membrane</keyword>
<keyword evidence="3 10" id="KW-0716">Sensory transduction</keyword>
<dbReference type="AlphaFoldDB" id="A0ABD1DD41"/>
<evidence type="ECO:0000313" key="11">
    <source>
        <dbReference type="EMBL" id="KAL1397516.1"/>
    </source>
</evidence>
<feature type="transmembrane region" description="Helical" evidence="10">
    <location>
        <begin position="79"/>
        <end position="102"/>
    </location>
</feature>
<accession>A0ABD1DD41</accession>
<feature type="transmembrane region" description="Helical" evidence="10">
    <location>
        <begin position="230"/>
        <end position="250"/>
    </location>
</feature>
<evidence type="ECO:0000256" key="6">
    <source>
        <dbReference type="ARBA" id="ARBA00022989"/>
    </source>
</evidence>
<dbReference type="GO" id="GO:0007165">
    <property type="term" value="P:signal transduction"/>
    <property type="evidence" value="ECO:0007669"/>
    <property type="project" value="UniProtKB-KW"/>
</dbReference>
<keyword evidence="6 10" id="KW-1133">Transmembrane helix</keyword>
<keyword evidence="5 10" id="KW-0552">Olfaction</keyword>
<evidence type="ECO:0000256" key="4">
    <source>
        <dbReference type="ARBA" id="ARBA00022692"/>
    </source>
</evidence>
<dbReference type="PANTHER" id="PTHR21137">
    <property type="entry name" value="ODORANT RECEPTOR"/>
    <property type="match status" value="1"/>
</dbReference>
<organism evidence="11 12">
    <name type="scientific">Culex pipiens pipiens</name>
    <name type="common">Northern house mosquito</name>
    <dbReference type="NCBI Taxonomy" id="38569"/>
    <lineage>
        <taxon>Eukaryota</taxon>
        <taxon>Metazoa</taxon>
        <taxon>Ecdysozoa</taxon>
        <taxon>Arthropoda</taxon>
        <taxon>Hexapoda</taxon>
        <taxon>Insecta</taxon>
        <taxon>Pterygota</taxon>
        <taxon>Neoptera</taxon>
        <taxon>Endopterygota</taxon>
        <taxon>Diptera</taxon>
        <taxon>Nematocera</taxon>
        <taxon>Culicoidea</taxon>
        <taxon>Culicidae</taxon>
        <taxon>Culicinae</taxon>
        <taxon>Culicini</taxon>
        <taxon>Culex</taxon>
        <taxon>Culex</taxon>
    </lineage>
</organism>
<sequence>MSHITGKFIFTFLEEDDFKYKVLVHTATYLMFCNCIQMFLLRVSYEEITSIRTFINGRTFLPEDSGAHRIRWAAYRKNLWTMLVPIPSNTFIWIFLFASGAYKWRVVNIDPDTLASIPWLRTSVQFFYWLQYSVAVEWFQLQTVLVNSMLYGLAGELGVVSYGCENLMQNVDTAVQEELLNAASSSESSRAEAIFWKHFKIELNKCARAHSEVLEQLINLKRILKPCLLMYYYSLLIVNAIIICAIKHGYFEAFTIPATVMVIYLNVDFFFICYNLSELDDLCCNIGDQIYNLPWPYNLTLSEEFSREYRDIKSTLKIMLMRAQTGMKFSCGGFFEMSLEKFAELMELTYNMVMFVLQFHH</sequence>
<protein>
    <recommendedName>
        <fullName evidence="10">Odorant receptor</fullName>
    </recommendedName>
</protein>
<dbReference type="Proteomes" id="UP001562425">
    <property type="component" value="Unassembled WGS sequence"/>
</dbReference>
<keyword evidence="9 10" id="KW-0807">Transducer</keyword>
<comment type="subcellular location">
    <subcellularLocation>
        <location evidence="1 10">Cell membrane</location>
        <topology evidence="1 10">Multi-pass membrane protein</topology>
    </subcellularLocation>
</comment>
<keyword evidence="8 10" id="KW-0675">Receptor</keyword>
<evidence type="ECO:0000256" key="8">
    <source>
        <dbReference type="ARBA" id="ARBA00023170"/>
    </source>
</evidence>